<accession>A0A1I2P1U1</accession>
<name>A0A1I2P1U1_9FIRM</name>
<dbReference type="Gene3D" id="1.20.1260.10">
    <property type="match status" value="1"/>
</dbReference>
<dbReference type="InterPro" id="IPR012347">
    <property type="entry name" value="Ferritin-like"/>
</dbReference>
<dbReference type="InterPro" id="IPR021617">
    <property type="entry name" value="DUF3231"/>
</dbReference>
<dbReference type="RefSeq" id="WP_092468647.1">
    <property type="nucleotide sequence ID" value="NZ_FOOX01000002.1"/>
</dbReference>
<dbReference type="Pfam" id="PF11553">
    <property type="entry name" value="DUF3231"/>
    <property type="match status" value="1"/>
</dbReference>
<evidence type="ECO:0000313" key="2">
    <source>
        <dbReference type="Proteomes" id="UP000199337"/>
    </source>
</evidence>
<dbReference type="OrthoDB" id="1807877at2"/>
<protein>
    <recommendedName>
        <fullName evidence="3">DUF3231 family protein</fullName>
    </recommendedName>
</protein>
<reference evidence="2" key="1">
    <citation type="submission" date="2016-10" db="EMBL/GenBank/DDBJ databases">
        <authorList>
            <person name="Varghese N."/>
            <person name="Submissions S."/>
        </authorList>
    </citation>
    <scope>NUCLEOTIDE SEQUENCE [LARGE SCALE GENOMIC DNA]</scope>
    <source>
        <strain evidence="2">DSM 17038</strain>
    </source>
</reference>
<evidence type="ECO:0000313" key="1">
    <source>
        <dbReference type="EMBL" id="SFG09039.1"/>
    </source>
</evidence>
<gene>
    <name evidence="1" type="ORF">SAMN05660649_00636</name>
</gene>
<dbReference type="EMBL" id="FOOX01000002">
    <property type="protein sequence ID" value="SFG09039.1"/>
    <property type="molecule type" value="Genomic_DNA"/>
</dbReference>
<dbReference type="AlphaFoldDB" id="A0A1I2P1U1"/>
<dbReference type="Proteomes" id="UP000199337">
    <property type="component" value="Unassembled WGS sequence"/>
</dbReference>
<sequence length="171" mass="19906">MVQIGNYHLGRAETTEKPQMDAGEVFSLWDMLLSRYDIITKTQIYQNFAHDPDLKAMLSIGLSGTLEKQATLLENEMNTHRLPLPLRNPKSVNLPSHSEVIDDEFIFRDVFFGIQGFLDYHARIIRSITTNDKFRKQLIDMAVDELYLFDKFVKFGKLKGWLRVPPIYQPQ</sequence>
<organism evidence="1 2">
    <name type="scientific">Desulfotruncus arcticus DSM 17038</name>
    <dbReference type="NCBI Taxonomy" id="1121424"/>
    <lineage>
        <taxon>Bacteria</taxon>
        <taxon>Bacillati</taxon>
        <taxon>Bacillota</taxon>
        <taxon>Clostridia</taxon>
        <taxon>Eubacteriales</taxon>
        <taxon>Desulfallaceae</taxon>
        <taxon>Desulfotruncus</taxon>
    </lineage>
</organism>
<evidence type="ECO:0008006" key="3">
    <source>
        <dbReference type="Google" id="ProtNLM"/>
    </source>
</evidence>
<proteinExistence type="predicted"/>
<keyword evidence="2" id="KW-1185">Reference proteome</keyword>